<dbReference type="PANTHER" id="PTHR45947">
    <property type="entry name" value="SULFOQUINOVOSYL TRANSFERASE SQD2"/>
    <property type="match status" value="1"/>
</dbReference>
<dbReference type="Pfam" id="PF00534">
    <property type="entry name" value="Glycos_transf_1"/>
    <property type="match status" value="1"/>
</dbReference>
<dbReference type="EMBL" id="ACJA02000004">
    <property type="protein sequence ID" value="EFH94664.1"/>
    <property type="molecule type" value="Genomic_DNA"/>
</dbReference>
<dbReference type="Pfam" id="PF13439">
    <property type="entry name" value="Glyco_transf_4"/>
    <property type="match status" value="1"/>
</dbReference>
<dbReference type="PANTHER" id="PTHR45947:SF3">
    <property type="entry name" value="SULFOQUINOVOSYL TRANSFERASE SQD2"/>
    <property type="match status" value="1"/>
</dbReference>
<dbReference type="GO" id="GO:0071793">
    <property type="term" value="P:bacillithiol biosynthetic process"/>
    <property type="evidence" value="ECO:0007669"/>
    <property type="project" value="InterPro"/>
</dbReference>
<keyword evidence="3" id="KW-0808">Transferase</keyword>
<comment type="caution">
    <text evidence="3">The sequence shown here is derived from an EMBL/GenBank/DDBJ whole genome shotgun (WGS) entry which is preliminary data.</text>
</comment>
<dbReference type="AlphaFoldDB" id="A0A0E1X5C4"/>
<feature type="domain" description="Glycosyl transferase family 1" evidence="1">
    <location>
        <begin position="190"/>
        <end position="349"/>
    </location>
</feature>
<proteinExistence type="predicted"/>
<name>A0A0E1X5C4_STAAU</name>
<dbReference type="InterPro" id="IPR050194">
    <property type="entry name" value="Glycosyltransferase_grp1"/>
</dbReference>
<sequence length="384" mass="43267">MGKRMKIGITCYPSMGGSGIIATELGIKLAERGHEVHFITSNIPFRIRKPLPNMIFHQVEVNQYAVFQYPPYDITLSTKIAEVIKEYDLDLLHMHYAVPHAICGILAREMSGKDIKIMTTLHGTDITVLGYDHSLQGAIKFGIEKSDIVTSVSKSLAQETHEIIETNKEIIPIYNFVRENEFPTKHNTALKSQFGIAPDEKVLIHVSNFRQVKRIDTIIETFAKVREKIPSKLILLGDGPELVPMRQKTKELNVEEDVLFLGKQDCVSEFYQLSDLVLLLSEKESFGLTLLEAMKTGVVPIGSNAGGIKEVIKHGETGFVVDVGDSDSASDYAIRLLEDKVLYNKLQKNMLADIAERFGSELITDQYEYYYQKMLNEHNKSKGE</sequence>
<reference evidence="3" key="1">
    <citation type="submission" date="2010-05" db="EMBL/GenBank/DDBJ databases">
        <authorList>
            <person name="Muzny D."/>
            <person name="Qin X."/>
            <person name="Buhay C."/>
            <person name="Dugan-Rocha S."/>
            <person name="Ding Y."/>
            <person name="Chen G."/>
            <person name="Hawes A."/>
            <person name="Holder M."/>
            <person name="Jhangiani S."/>
            <person name="Johnson A."/>
            <person name="Khan Z."/>
            <person name="Li Z."/>
            <person name="Liu W."/>
            <person name="Liu X."/>
            <person name="Perez L."/>
            <person name="Shen H."/>
            <person name="Wang Q."/>
            <person name="Watt J."/>
            <person name="Xi L."/>
            <person name="Xin Y."/>
            <person name="Zhou J."/>
            <person name="Deng J."/>
            <person name="Jiang H."/>
            <person name="Liu Y."/>
            <person name="Qu J."/>
            <person name="Song X.-Z."/>
            <person name="Zhang L."/>
            <person name="Villasana D."/>
            <person name="Johnson A."/>
            <person name="Liu J."/>
            <person name="Liyanage D."/>
            <person name="Lorensuhewa L."/>
            <person name="Robinson T."/>
            <person name="Song A."/>
            <person name="Song B.-B."/>
            <person name="Dinh H."/>
            <person name="Thornton R."/>
            <person name="Coyle M."/>
            <person name="Francisco L."/>
            <person name="Jackson L."/>
            <person name="Javaid M."/>
            <person name="Korchina V."/>
            <person name="Kovar C."/>
            <person name="Mata R."/>
            <person name="Mathew T."/>
            <person name="Ngo R."/>
            <person name="Nguyen L."/>
            <person name="Nguyen N."/>
            <person name="Okwuonu G."/>
            <person name="Ongeri F."/>
            <person name="Pham C."/>
            <person name="Simmons D."/>
            <person name="Wilczek-Boney K."/>
            <person name="Hale W."/>
            <person name="Jakkamsetti A."/>
            <person name="Pham P."/>
            <person name="Ruth R."/>
            <person name="San Lucas F."/>
            <person name="Warren J."/>
            <person name="Zhang J."/>
            <person name="Zhao Z."/>
            <person name="Zhou C."/>
            <person name="Zhu D."/>
            <person name="Lee S."/>
            <person name="Bess C."/>
            <person name="Blankenburg K."/>
            <person name="Forbes L."/>
            <person name="Fu Q."/>
            <person name="Gubbala S."/>
            <person name="Hirani K."/>
            <person name="Jayaseelan J.C."/>
            <person name="Lara F."/>
            <person name="Munidasa M."/>
            <person name="Palculict T."/>
            <person name="Patil S."/>
            <person name="Pu L.-L."/>
            <person name="Saada N."/>
            <person name="Tang L."/>
            <person name="Weissenberger G."/>
            <person name="Zhu Y."/>
            <person name="Hemphill L."/>
            <person name="Shang Y."/>
            <person name="Youmans B."/>
            <person name="Ayvaz T."/>
            <person name="Ross M."/>
            <person name="Santibanez J."/>
            <person name="Aqrawi P."/>
            <person name="Gross S."/>
            <person name="Joshi V."/>
            <person name="Fowler G."/>
            <person name="Nazareth L."/>
            <person name="Reid J."/>
            <person name="Worley K."/>
            <person name="Petrosino J."/>
            <person name="Highlander S."/>
            <person name="Gibbs R."/>
        </authorList>
    </citation>
    <scope>NUCLEOTIDE SEQUENCE [LARGE SCALE GENOMIC DNA]</scope>
    <source>
        <strain evidence="3">MN8</strain>
    </source>
</reference>
<dbReference type="GO" id="GO:0016757">
    <property type="term" value="F:glycosyltransferase activity"/>
    <property type="evidence" value="ECO:0007669"/>
    <property type="project" value="UniProtKB-KW"/>
</dbReference>
<dbReference type="InterPro" id="IPR028098">
    <property type="entry name" value="Glyco_trans_4-like_N"/>
</dbReference>
<dbReference type="InterPro" id="IPR001296">
    <property type="entry name" value="Glyco_trans_1"/>
</dbReference>
<evidence type="ECO:0000259" key="2">
    <source>
        <dbReference type="Pfam" id="PF13439"/>
    </source>
</evidence>
<gene>
    <name evidence="3" type="primary">bshA</name>
    <name evidence="3" type="ORF">HMPREF0769_12285</name>
</gene>
<evidence type="ECO:0000313" key="3">
    <source>
        <dbReference type="EMBL" id="EFH94664.1"/>
    </source>
</evidence>
<dbReference type="SUPFAM" id="SSF53756">
    <property type="entry name" value="UDP-Glycosyltransferase/glycogen phosphorylase"/>
    <property type="match status" value="1"/>
</dbReference>
<dbReference type="EC" id="2.4.1.-" evidence="3"/>
<protein>
    <submittedName>
        <fullName evidence="3">N-acetyl-alpha-D-glucosaminyl L-malate synthase BshA</fullName>
        <ecNumber evidence="3">2.4.1.-</ecNumber>
    </submittedName>
</protein>
<organism evidence="3">
    <name type="scientific">Staphylococcus aureus subsp. aureus MN8</name>
    <dbReference type="NCBI Taxonomy" id="548470"/>
    <lineage>
        <taxon>Bacteria</taxon>
        <taxon>Bacillati</taxon>
        <taxon>Bacillota</taxon>
        <taxon>Bacilli</taxon>
        <taxon>Bacillales</taxon>
        <taxon>Staphylococcaceae</taxon>
        <taxon>Staphylococcus</taxon>
    </lineage>
</organism>
<keyword evidence="3" id="KW-0328">Glycosyltransferase</keyword>
<dbReference type="NCBIfam" id="TIGR03999">
    <property type="entry name" value="thiol_BshA"/>
    <property type="match status" value="1"/>
</dbReference>
<evidence type="ECO:0000259" key="1">
    <source>
        <dbReference type="Pfam" id="PF00534"/>
    </source>
</evidence>
<dbReference type="Gene3D" id="3.40.50.2000">
    <property type="entry name" value="Glycogen Phosphorylase B"/>
    <property type="match status" value="2"/>
</dbReference>
<dbReference type="Proteomes" id="UP000003455">
    <property type="component" value="Chromosome"/>
</dbReference>
<accession>A0A0E1X5C4</accession>
<dbReference type="InterPro" id="IPR023881">
    <property type="entry name" value="Thiol_BshA"/>
</dbReference>
<dbReference type="CDD" id="cd04962">
    <property type="entry name" value="GT4_BshA-like"/>
    <property type="match status" value="1"/>
</dbReference>
<dbReference type="HOGENOM" id="CLU_009583_2_5_9"/>
<feature type="domain" description="Glycosyltransferase subfamily 4-like N-terminal" evidence="2">
    <location>
        <begin position="15"/>
        <end position="177"/>
    </location>
</feature>